<keyword evidence="3" id="KW-1185">Reference proteome</keyword>
<sequence length="537" mass="53085">MPIRVASMGSAPAPATSALDEELTAAREVARASVCFFDNVSPLAGRLGIDGFPSFDTFMSRFSETEDVNTHRLRADGRILQRVHTAAAAQVSYQHEQDAPLADCWPDGSGTAARQRLLAHLPRADADLTSLGELATGLLVAADCIDISRVAKFTAIGSIDANILLGMPISAWTDIVESLAAAPREELRAAITAAVNLFTSSVNTCDKAVEAILSGVCTGLQGIDTTEYPCGQPSPCAPADTPEPAVGAGPVCADSPAVTGGPGGPGGSAGPSSGGTRAESTSAPLPISAAPPPDPRAGAVIAAGSSSAAGQFTSASGPAPEGAELTGLTGLLGPLVGAVSEAVAGAVIGVVEAVVSVQSEGHPVQAVDGPAGVPQTVGPPDVSPPASGEKTFTLELGDDGRSLSLTVGGGGTPPDHSDDGAGPGDDGSPGRGPQECTQGPEQSDQPVSVGPAEGAATTEPSETDEPSETESSPLASEPGTEACPSPAATPGNASGVPTPIPRPARLPEPSTQVAPQATDPRPPAPGDEGVLALAGDQ</sequence>
<evidence type="ECO:0000256" key="1">
    <source>
        <dbReference type="SAM" id="MobiDB-lite"/>
    </source>
</evidence>
<organism evidence="2 3">
    <name type="scientific">Gordonia rubripertincta</name>
    <name type="common">Rhodococcus corallinus</name>
    <dbReference type="NCBI Taxonomy" id="36822"/>
    <lineage>
        <taxon>Bacteria</taxon>
        <taxon>Bacillati</taxon>
        <taxon>Actinomycetota</taxon>
        <taxon>Actinomycetes</taxon>
        <taxon>Mycobacteriales</taxon>
        <taxon>Gordoniaceae</taxon>
        <taxon>Gordonia</taxon>
    </lineage>
</organism>
<evidence type="ECO:0000313" key="2">
    <source>
        <dbReference type="EMBL" id="MCZ4552725.1"/>
    </source>
</evidence>
<feature type="compositionally biased region" description="Polar residues" evidence="1">
    <location>
        <begin position="435"/>
        <end position="446"/>
    </location>
</feature>
<dbReference type="Proteomes" id="UP001067235">
    <property type="component" value="Unassembled WGS sequence"/>
</dbReference>
<reference evidence="2" key="1">
    <citation type="submission" date="2022-12" db="EMBL/GenBank/DDBJ databases">
        <authorList>
            <person name="Krivoruchko A.V."/>
            <person name="Elkin A."/>
        </authorList>
    </citation>
    <scope>NUCLEOTIDE SEQUENCE</scope>
    <source>
        <strain evidence="2">IEGM 1388</strain>
    </source>
</reference>
<evidence type="ECO:0008006" key="4">
    <source>
        <dbReference type="Google" id="ProtNLM"/>
    </source>
</evidence>
<dbReference type="RefSeq" id="WP_301573379.1">
    <property type="nucleotide sequence ID" value="NZ_JAPWIE010000007.1"/>
</dbReference>
<feature type="compositionally biased region" description="Gly residues" evidence="1">
    <location>
        <begin position="421"/>
        <end position="430"/>
    </location>
</feature>
<protein>
    <recommendedName>
        <fullName evidence="4">DUF222 domain-containing protein</fullName>
    </recommendedName>
</protein>
<gene>
    <name evidence="2" type="ORF">O4213_22245</name>
</gene>
<name>A0ABT4N0D3_GORRU</name>
<feature type="region of interest" description="Disordered" evidence="1">
    <location>
        <begin position="238"/>
        <end position="300"/>
    </location>
</feature>
<feature type="compositionally biased region" description="Gly residues" evidence="1">
    <location>
        <begin position="260"/>
        <end position="273"/>
    </location>
</feature>
<comment type="caution">
    <text evidence="2">The sequence shown here is derived from an EMBL/GenBank/DDBJ whole genome shotgun (WGS) entry which is preliminary data.</text>
</comment>
<accession>A0ABT4N0D3</accession>
<proteinExistence type="predicted"/>
<dbReference type="EMBL" id="JAPWIE010000007">
    <property type="protein sequence ID" value="MCZ4552725.1"/>
    <property type="molecule type" value="Genomic_DNA"/>
</dbReference>
<evidence type="ECO:0000313" key="3">
    <source>
        <dbReference type="Proteomes" id="UP001067235"/>
    </source>
</evidence>
<feature type="region of interest" description="Disordered" evidence="1">
    <location>
        <begin position="365"/>
        <end position="537"/>
    </location>
</feature>